<dbReference type="Gene3D" id="3.30.1150.10">
    <property type="match status" value="1"/>
</dbReference>
<dbReference type="EMBL" id="BRXS01000002">
    <property type="protein sequence ID" value="GLC24734.1"/>
    <property type="molecule type" value="Genomic_DNA"/>
</dbReference>
<organism evidence="1 2">
    <name type="scientific">Roseisolibacter agri</name>
    <dbReference type="NCBI Taxonomy" id="2014610"/>
    <lineage>
        <taxon>Bacteria</taxon>
        <taxon>Pseudomonadati</taxon>
        <taxon>Gemmatimonadota</taxon>
        <taxon>Gemmatimonadia</taxon>
        <taxon>Gemmatimonadales</taxon>
        <taxon>Gemmatimonadaceae</taxon>
        <taxon>Roseisolibacter</taxon>
    </lineage>
</organism>
<accession>A0AA37VE78</accession>
<keyword evidence="2" id="KW-1185">Reference proteome</keyword>
<comment type="caution">
    <text evidence="1">The sequence shown here is derived from an EMBL/GenBank/DDBJ whole genome shotgun (WGS) entry which is preliminary data.</text>
</comment>
<gene>
    <name evidence="1" type="ORF">rosag_12470</name>
</gene>
<dbReference type="Proteomes" id="UP001161325">
    <property type="component" value="Unassembled WGS sequence"/>
</dbReference>
<name>A0AA37VE78_9BACT</name>
<evidence type="ECO:0000313" key="2">
    <source>
        <dbReference type="Proteomes" id="UP001161325"/>
    </source>
</evidence>
<reference evidence="1" key="1">
    <citation type="submission" date="2022-08" db="EMBL/GenBank/DDBJ databases">
        <title>Draft genome sequencing of Roseisolibacter agri AW1220.</title>
        <authorList>
            <person name="Tobiishi Y."/>
            <person name="Tonouchi A."/>
        </authorList>
    </citation>
    <scope>NUCLEOTIDE SEQUENCE</scope>
    <source>
        <strain evidence="1">AW1220</strain>
    </source>
</reference>
<dbReference type="AlphaFoldDB" id="A0AA37VE78"/>
<evidence type="ECO:0008006" key="3">
    <source>
        <dbReference type="Google" id="ProtNLM"/>
    </source>
</evidence>
<protein>
    <recommendedName>
        <fullName evidence="3">TonB C-terminal domain-containing protein</fullName>
    </recommendedName>
</protein>
<evidence type="ECO:0000313" key="1">
    <source>
        <dbReference type="EMBL" id="GLC24734.1"/>
    </source>
</evidence>
<sequence length="122" mass="13430">MPALRAALRDTVATRRVHVAGEVARTAILADRARAVVSRVDGEVRAHVVVSARGRVEPGLVEILPGSDAELAERLLAVLPQWRFRPAERRGGTRVRQLVLVTVRSRDRHTSVDLQPAPRPEP</sequence>
<proteinExistence type="predicted"/>